<reference evidence="1 2" key="1">
    <citation type="submission" date="2012-09" db="EMBL/GenBank/DDBJ databases">
        <title>Genome Sequence of Bacillus sp. DW5-4.</title>
        <authorList>
            <person name="Lai Q."/>
            <person name="Liu Y."/>
            <person name="Shao Z."/>
        </authorList>
    </citation>
    <scope>NUCLEOTIDE SEQUENCE [LARGE SCALE GENOMIC DNA]</scope>
    <source>
        <strain evidence="1 2">DW5-4</strain>
    </source>
</reference>
<dbReference type="OrthoDB" id="1551157at2"/>
<keyword evidence="2" id="KW-1185">Reference proteome</keyword>
<dbReference type="AlphaFoldDB" id="A0A081L6C0"/>
<evidence type="ECO:0000313" key="2">
    <source>
        <dbReference type="Proteomes" id="UP000028091"/>
    </source>
</evidence>
<name>A0A081L6C0_9BACI</name>
<dbReference type="Proteomes" id="UP000028091">
    <property type="component" value="Unassembled WGS sequence"/>
</dbReference>
<dbReference type="EMBL" id="JOTP01000053">
    <property type="protein sequence ID" value="KEP24796.1"/>
    <property type="molecule type" value="Genomic_DNA"/>
</dbReference>
<dbReference type="RefSeq" id="WP_051691199.1">
    <property type="nucleotide sequence ID" value="NZ_JOTP01000053.1"/>
</dbReference>
<organism evidence="1 2">
    <name type="scientific">Bacillus zhangzhouensis</name>
    <dbReference type="NCBI Taxonomy" id="1178540"/>
    <lineage>
        <taxon>Bacteria</taxon>
        <taxon>Bacillati</taxon>
        <taxon>Bacillota</taxon>
        <taxon>Bacilli</taxon>
        <taxon>Bacillales</taxon>
        <taxon>Bacillaceae</taxon>
        <taxon>Bacillus</taxon>
    </lineage>
</organism>
<proteinExistence type="predicted"/>
<gene>
    <name evidence="1" type="ORF">BA70_16525</name>
</gene>
<evidence type="ECO:0000313" key="1">
    <source>
        <dbReference type="EMBL" id="KEP24796.1"/>
    </source>
</evidence>
<sequence length="60" mass="6563">MGYTTKNYTTDGGDRTVIGGVLEFAAAKKILFSFKGCKVNKVLKVILALKAQKETKEIPQ</sequence>
<accession>A0A081L6C0</accession>
<comment type="caution">
    <text evidence="1">The sequence shown here is derived from an EMBL/GenBank/DDBJ whole genome shotgun (WGS) entry which is preliminary data.</text>
</comment>
<protein>
    <submittedName>
        <fullName evidence="1">Uncharacterized protein</fullName>
    </submittedName>
</protein>